<evidence type="ECO:0000256" key="3">
    <source>
        <dbReference type="ARBA" id="ARBA00022729"/>
    </source>
</evidence>
<sequence>MKVCRIICLNLFFLILIVHASARTCEERLESLENAFQSLIENQMNVVTENVDPDPKVKGSDRCPNLEKESKLWKRKLEDLEKSLTESNRRIIELETRVSELEFSTQYMESRWSTENSRKKNLKENIKSNTDRVEYLQTQNTKQVMQRGPAQNKTSIKKRIGNIADGNLMISGEKQSTQRGKRLLTGIQLTTTPSTGGAAFSAYVSVHETDISKDHTIKFDTIVTNIGSNYNRHSGMFTAPEQGVYVFSWNLYCTAGGYFYSQLVVNSNVVGAIYTSDQGANNIRTTTGVVVVQVNAGDVVYVRTHPTNTHLYNLYSDPDWRSSFSGWKVY</sequence>
<keyword evidence="4" id="KW-0175">Coiled coil</keyword>
<reference evidence="8" key="1">
    <citation type="submission" date="2025-08" db="UniProtKB">
        <authorList>
            <consortium name="RefSeq"/>
        </authorList>
    </citation>
    <scope>IDENTIFICATION</scope>
    <source>
        <tissue evidence="8">Whole sample</tissue>
    </source>
</reference>
<gene>
    <name evidence="8" type="primary">LOC111100440</name>
</gene>
<dbReference type="Gene3D" id="2.60.120.40">
    <property type="match status" value="1"/>
</dbReference>
<dbReference type="OrthoDB" id="6117751at2759"/>
<evidence type="ECO:0000256" key="1">
    <source>
        <dbReference type="ARBA" id="ARBA00004613"/>
    </source>
</evidence>
<keyword evidence="7" id="KW-1185">Reference proteome</keyword>
<dbReference type="PROSITE" id="PS50871">
    <property type="entry name" value="C1Q"/>
    <property type="match status" value="1"/>
</dbReference>
<dbReference type="PRINTS" id="PR00007">
    <property type="entry name" value="COMPLEMNTC1Q"/>
</dbReference>
<dbReference type="GeneID" id="111100440"/>
<dbReference type="GO" id="GO:0005576">
    <property type="term" value="C:extracellular region"/>
    <property type="evidence" value="ECO:0007669"/>
    <property type="project" value="UniProtKB-SubCell"/>
</dbReference>
<evidence type="ECO:0000256" key="2">
    <source>
        <dbReference type="ARBA" id="ARBA00022525"/>
    </source>
</evidence>
<dbReference type="AlphaFoldDB" id="A0A8B8AC31"/>
<feature type="chain" id="PRO_5034478995" evidence="5">
    <location>
        <begin position="23"/>
        <end position="330"/>
    </location>
</feature>
<evidence type="ECO:0000256" key="4">
    <source>
        <dbReference type="SAM" id="Coils"/>
    </source>
</evidence>
<dbReference type="RefSeq" id="XP_022288043.1">
    <property type="nucleotide sequence ID" value="XM_022432335.1"/>
</dbReference>
<dbReference type="PANTHER" id="PTHR22923:SF102">
    <property type="entry name" value="CEREBELLIN 13-RELATED"/>
    <property type="match status" value="1"/>
</dbReference>
<feature type="coiled-coil region" evidence="4">
    <location>
        <begin position="22"/>
        <end position="139"/>
    </location>
</feature>
<dbReference type="InterPro" id="IPR001073">
    <property type="entry name" value="C1q_dom"/>
</dbReference>
<protein>
    <submittedName>
        <fullName evidence="8">Uncharacterized protein LOC111100440 isoform X1</fullName>
    </submittedName>
</protein>
<dbReference type="InterPro" id="IPR008983">
    <property type="entry name" value="Tumour_necrosis_fac-like_dom"/>
</dbReference>
<proteinExistence type="predicted"/>
<feature type="domain" description="C1q" evidence="6">
    <location>
        <begin position="193"/>
        <end position="330"/>
    </location>
</feature>
<keyword evidence="3 5" id="KW-0732">Signal</keyword>
<dbReference type="InterPro" id="IPR050822">
    <property type="entry name" value="Cerebellin_Synaptic_Org"/>
</dbReference>
<evidence type="ECO:0000313" key="7">
    <source>
        <dbReference type="Proteomes" id="UP000694844"/>
    </source>
</evidence>
<comment type="subcellular location">
    <subcellularLocation>
        <location evidence="1">Secreted</location>
    </subcellularLocation>
</comment>
<dbReference type="SMART" id="SM00110">
    <property type="entry name" value="C1Q"/>
    <property type="match status" value="1"/>
</dbReference>
<dbReference type="Pfam" id="PF00386">
    <property type="entry name" value="C1q"/>
    <property type="match status" value="1"/>
</dbReference>
<keyword evidence="2" id="KW-0964">Secreted</keyword>
<dbReference type="KEGG" id="cvn:111100440"/>
<organism evidence="7 8">
    <name type="scientific">Crassostrea virginica</name>
    <name type="common">Eastern oyster</name>
    <dbReference type="NCBI Taxonomy" id="6565"/>
    <lineage>
        <taxon>Eukaryota</taxon>
        <taxon>Metazoa</taxon>
        <taxon>Spiralia</taxon>
        <taxon>Lophotrochozoa</taxon>
        <taxon>Mollusca</taxon>
        <taxon>Bivalvia</taxon>
        <taxon>Autobranchia</taxon>
        <taxon>Pteriomorphia</taxon>
        <taxon>Ostreida</taxon>
        <taxon>Ostreoidea</taxon>
        <taxon>Ostreidae</taxon>
        <taxon>Crassostrea</taxon>
    </lineage>
</organism>
<dbReference type="SUPFAM" id="SSF49842">
    <property type="entry name" value="TNF-like"/>
    <property type="match status" value="1"/>
</dbReference>
<accession>A0A8B8AC31</accession>
<evidence type="ECO:0000256" key="5">
    <source>
        <dbReference type="SAM" id="SignalP"/>
    </source>
</evidence>
<feature type="signal peptide" evidence="5">
    <location>
        <begin position="1"/>
        <end position="22"/>
    </location>
</feature>
<dbReference type="Proteomes" id="UP000694844">
    <property type="component" value="Chromosome 6"/>
</dbReference>
<evidence type="ECO:0000313" key="8">
    <source>
        <dbReference type="RefSeq" id="XP_022288043.1"/>
    </source>
</evidence>
<name>A0A8B8AC31_CRAVI</name>
<dbReference type="PANTHER" id="PTHR22923">
    <property type="entry name" value="CEREBELLIN-RELATED"/>
    <property type="match status" value="1"/>
</dbReference>
<evidence type="ECO:0000259" key="6">
    <source>
        <dbReference type="PROSITE" id="PS50871"/>
    </source>
</evidence>